<dbReference type="InterPro" id="IPR011991">
    <property type="entry name" value="ArsR-like_HTH"/>
</dbReference>
<proteinExistence type="predicted"/>
<dbReference type="CDD" id="cd00090">
    <property type="entry name" value="HTH_ARSR"/>
    <property type="match status" value="1"/>
</dbReference>
<evidence type="ECO:0000256" key="3">
    <source>
        <dbReference type="ARBA" id="ARBA00023163"/>
    </source>
</evidence>
<dbReference type="SMART" id="SM00344">
    <property type="entry name" value="HTH_ASNC"/>
    <property type="match status" value="1"/>
</dbReference>
<dbReference type="STRING" id="655353.SAMN04488056_103101"/>
<dbReference type="GO" id="GO:0043565">
    <property type="term" value="F:sequence-specific DNA binding"/>
    <property type="evidence" value="ECO:0007669"/>
    <property type="project" value="InterPro"/>
</dbReference>
<dbReference type="PANTHER" id="PTHR30154:SF34">
    <property type="entry name" value="TRANSCRIPTIONAL REGULATOR AZLB"/>
    <property type="match status" value="1"/>
</dbReference>
<keyword evidence="3" id="KW-0804">Transcription</keyword>
<dbReference type="PRINTS" id="PR00033">
    <property type="entry name" value="HTHASNC"/>
</dbReference>
<dbReference type="InterPro" id="IPR019885">
    <property type="entry name" value="Tscrpt_reg_HTH_AsnC-type_CS"/>
</dbReference>
<dbReference type="FunFam" id="1.10.10.10:FF:000186">
    <property type="entry name" value="AsnC family transcriptional regulator"/>
    <property type="match status" value="1"/>
</dbReference>
<dbReference type="EMBL" id="FOVR01000003">
    <property type="protein sequence ID" value="SFO08449.1"/>
    <property type="molecule type" value="Genomic_DNA"/>
</dbReference>
<evidence type="ECO:0000256" key="2">
    <source>
        <dbReference type="ARBA" id="ARBA00023125"/>
    </source>
</evidence>
<dbReference type="InterPro" id="IPR036388">
    <property type="entry name" value="WH-like_DNA-bd_sf"/>
</dbReference>
<dbReference type="InterPro" id="IPR011008">
    <property type="entry name" value="Dimeric_a/b-barrel"/>
</dbReference>
<evidence type="ECO:0000259" key="4">
    <source>
        <dbReference type="PROSITE" id="PS50956"/>
    </source>
</evidence>
<dbReference type="InterPro" id="IPR000485">
    <property type="entry name" value="AsnC-type_HTH_dom"/>
</dbReference>
<dbReference type="OrthoDB" id="8085200at2"/>
<dbReference type="InterPro" id="IPR019887">
    <property type="entry name" value="Tscrpt_reg_AsnC/Lrp_C"/>
</dbReference>
<dbReference type="SUPFAM" id="SSF54909">
    <property type="entry name" value="Dimeric alpha+beta barrel"/>
    <property type="match status" value="1"/>
</dbReference>
<keyword evidence="2 5" id="KW-0238">DNA-binding</keyword>
<name>A0A1I5EA80_9HYPH</name>
<gene>
    <name evidence="5" type="ORF">SAMN04488056_103101</name>
</gene>
<keyword evidence="6" id="KW-1185">Reference proteome</keyword>
<sequence>MSLEKLDKRDRQILNLLQDNGRLSNAELAERVNLSPSACLRRVKQLEDSGLVAGYHMHLDMKACGMSGAAFVFVTLDGQGRDSLARFERAIKDINEIQDCYLLAGQYDYLLRVIYRNAADLERIHHDILTNLPGVVRVNSTLTLRAVKHTGKLTV</sequence>
<dbReference type="GO" id="GO:0005829">
    <property type="term" value="C:cytosol"/>
    <property type="evidence" value="ECO:0007669"/>
    <property type="project" value="TreeGrafter"/>
</dbReference>
<dbReference type="PROSITE" id="PS00519">
    <property type="entry name" value="HTH_ASNC_1"/>
    <property type="match status" value="1"/>
</dbReference>
<dbReference type="InterPro" id="IPR019888">
    <property type="entry name" value="Tscrpt_reg_AsnC-like"/>
</dbReference>
<dbReference type="PROSITE" id="PS50956">
    <property type="entry name" value="HTH_ASNC_2"/>
    <property type="match status" value="1"/>
</dbReference>
<evidence type="ECO:0000313" key="6">
    <source>
        <dbReference type="Proteomes" id="UP000199236"/>
    </source>
</evidence>
<dbReference type="Gene3D" id="3.30.70.920">
    <property type="match status" value="1"/>
</dbReference>
<organism evidence="5 6">
    <name type="scientific">Cohaesibacter marisflavi</name>
    <dbReference type="NCBI Taxonomy" id="655353"/>
    <lineage>
        <taxon>Bacteria</taxon>
        <taxon>Pseudomonadati</taxon>
        <taxon>Pseudomonadota</taxon>
        <taxon>Alphaproteobacteria</taxon>
        <taxon>Hyphomicrobiales</taxon>
        <taxon>Cohaesibacteraceae</taxon>
    </lineage>
</organism>
<dbReference type="PANTHER" id="PTHR30154">
    <property type="entry name" value="LEUCINE-RESPONSIVE REGULATORY PROTEIN"/>
    <property type="match status" value="1"/>
</dbReference>
<accession>A0A1I5EA80</accession>
<dbReference type="GO" id="GO:0043200">
    <property type="term" value="P:response to amino acid"/>
    <property type="evidence" value="ECO:0007669"/>
    <property type="project" value="TreeGrafter"/>
</dbReference>
<feature type="domain" description="HTH asnC-type" evidence="4">
    <location>
        <begin position="6"/>
        <end position="67"/>
    </location>
</feature>
<dbReference type="Pfam" id="PF13412">
    <property type="entry name" value="HTH_24"/>
    <property type="match status" value="1"/>
</dbReference>
<dbReference type="AlphaFoldDB" id="A0A1I5EA80"/>
<dbReference type="InterPro" id="IPR036390">
    <property type="entry name" value="WH_DNA-bd_sf"/>
</dbReference>
<evidence type="ECO:0000256" key="1">
    <source>
        <dbReference type="ARBA" id="ARBA00023015"/>
    </source>
</evidence>
<dbReference type="SUPFAM" id="SSF46785">
    <property type="entry name" value="Winged helix' DNA-binding domain"/>
    <property type="match status" value="1"/>
</dbReference>
<dbReference type="GO" id="GO:0006355">
    <property type="term" value="P:regulation of DNA-templated transcription"/>
    <property type="evidence" value="ECO:0007669"/>
    <property type="project" value="UniProtKB-ARBA"/>
</dbReference>
<keyword evidence="1" id="KW-0805">Transcription regulation</keyword>
<dbReference type="Proteomes" id="UP000199236">
    <property type="component" value="Unassembled WGS sequence"/>
</dbReference>
<evidence type="ECO:0000313" key="5">
    <source>
        <dbReference type="EMBL" id="SFO08449.1"/>
    </source>
</evidence>
<reference evidence="5 6" key="1">
    <citation type="submission" date="2016-10" db="EMBL/GenBank/DDBJ databases">
        <authorList>
            <person name="de Groot N.N."/>
        </authorList>
    </citation>
    <scope>NUCLEOTIDE SEQUENCE [LARGE SCALE GENOMIC DNA]</scope>
    <source>
        <strain evidence="5 6">CGMCC 1.9157</strain>
    </source>
</reference>
<dbReference type="Gene3D" id="1.10.10.10">
    <property type="entry name" value="Winged helix-like DNA-binding domain superfamily/Winged helix DNA-binding domain"/>
    <property type="match status" value="1"/>
</dbReference>
<dbReference type="RefSeq" id="WP_090070616.1">
    <property type="nucleotide sequence ID" value="NZ_FOVR01000003.1"/>
</dbReference>
<protein>
    <submittedName>
        <fullName evidence="5">DNA-binding transcriptional regulator, Lrp family</fullName>
    </submittedName>
</protein>
<dbReference type="Pfam" id="PF01037">
    <property type="entry name" value="AsnC_trans_reg"/>
    <property type="match status" value="1"/>
</dbReference>